<evidence type="ECO:0000313" key="3">
    <source>
        <dbReference type="Ensembl" id="ENSDCDP00010058732.1"/>
    </source>
</evidence>
<evidence type="ECO:0000259" key="2">
    <source>
        <dbReference type="SMART" id="SM00407"/>
    </source>
</evidence>
<dbReference type="CDD" id="cd00098">
    <property type="entry name" value="IgC1"/>
    <property type="match status" value="1"/>
</dbReference>
<protein>
    <recommendedName>
        <fullName evidence="2">Immunoglobulin C1-set domain-containing protein</fullName>
    </recommendedName>
</protein>
<reference evidence="3" key="3">
    <citation type="submission" date="2025-09" db="UniProtKB">
        <authorList>
            <consortium name="Ensembl"/>
        </authorList>
    </citation>
    <scope>IDENTIFICATION</scope>
</reference>
<dbReference type="PROSITE" id="PS00290">
    <property type="entry name" value="IG_MHC"/>
    <property type="match status" value="1"/>
</dbReference>
<dbReference type="InterPro" id="IPR003597">
    <property type="entry name" value="Ig_C1-set"/>
</dbReference>
<dbReference type="Proteomes" id="UP000694580">
    <property type="component" value="Chromosome 6"/>
</dbReference>
<dbReference type="Gene3D" id="2.60.40.10">
    <property type="entry name" value="Immunoglobulins"/>
    <property type="match status" value="2"/>
</dbReference>
<dbReference type="AlphaFoldDB" id="A0AAY4EM60"/>
<reference evidence="3" key="2">
    <citation type="submission" date="2025-08" db="UniProtKB">
        <authorList>
            <consortium name="Ensembl"/>
        </authorList>
    </citation>
    <scope>IDENTIFICATION</scope>
</reference>
<proteinExistence type="predicted"/>
<dbReference type="Pfam" id="PF07654">
    <property type="entry name" value="C1-set"/>
    <property type="match status" value="1"/>
</dbReference>
<dbReference type="SUPFAM" id="SSF48726">
    <property type="entry name" value="Immunoglobulin"/>
    <property type="match status" value="2"/>
</dbReference>
<keyword evidence="4" id="KW-1185">Reference proteome</keyword>
<dbReference type="InterPro" id="IPR013783">
    <property type="entry name" value="Ig-like_fold"/>
</dbReference>
<keyword evidence="1" id="KW-0393">Immunoglobulin domain</keyword>
<organism evidence="3 4">
    <name type="scientific">Denticeps clupeoides</name>
    <name type="common">denticle herring</name>
    <dbReference type="NCBI Taxonomy" id="299321"/>
    <lineage>
        <taxon>Eukaryota</taxon>
        <taxon>Metazoa</taxon>
        <taxon>Chordata</taxon>
        <taxon>Craniata</taxon>
        <taxon>Vertebrata</taxon>
        <taxon>Euteleostomi</taxon>
        <taxon>Actinopterygii</taxon>
        <taxon>Neopterygii</taxon>
        <taxon>Teleostei</taxon>
        <taxon>Clupei</taxon>
        <taxon>Clupeiformes</taxon>
        <taxon>Denticipitoidei</taxon>
        <taxon>Denticipitidae</taxon>
        <taxon>Denticeps</taxon>
    </lineage>
</organism>
<dbReference type="InterPro" id="IPR036179">
    <property type="entry name" value="Ig-like_dom_sf"/>
</dbReference>
<dbReference type="SMART" id="SM00407">
    <property type="entry name" value="IGc1"/>
    <property type="match status" value="1"/>
</dbReference>
<dbReference type="GeneTree" id="ENSGT00800000125277"/>
<sequence>VICTRFCFGYMVKRGYLFYGTYFVVSSEMAVELKNETQKCYFRHNGTHETSNTCRHRGIRLEWDVQTGNISFLLERLQVYDAGNYTCEVSSIIPPPAVFVGATSTFGIQQSVYSFSAIPLVHVNHVEDPNGASVILCSSVGFYPGDLLQVLLMNGQVLNTTNLHREKIRNPDGTFTLNTRLHLSEKVPENVTYSCRVNHTTMSANQVITQKPERNMLGILLFTRVLFLFAL</sequence>
<name>A0AAY4EM60_9TELE</name>
<accession>A0AAY4EM60</accession>
<evidence type="ECO:0000313" key="4">
    <source>
        <dbReference type="Proteomes" id="UP000694580"/>
    </source>
</evidence>
<evidence type="ECO:0000256" key="1">
    <source>
        <dbReference type="ARBA" id="ARBA00023319"/>
    </source>
</evidence>
<reference evidence="3 4" key="1">
    <citation type="submission" date="2020-06" db="EMBL/GenBank/DDBJ databases">
        <authorList>
            <consortium name="Wellcome Sanger Institute Data Sharing"/>
        </authorList>
    </citation>
    <scope>NUCLEOTIDE SEQUENCE [LARGE SCALE GENOMIC DNA]</scope>
</reference>
<dbReference type="InterPro" id="IPR003006">
    <property type="entry name" value="Ig/MHC_CS"/>
</dbReference>
<dbReference type="Ensembl" id="ENSDCDT00010069437.1">
    <property type="protein sequence ID" value="ENSDCDP00010058732.1"/>
    <property type="gene ID" value="ENSDCDG00010032974.1"/>
</dbReference>
<feature type="domain" description="Immunoglobulin C1-set" evidence="2">
    <location>
        <begin position="132"/>
        <end position="205"/>
    </location>
</feature>